<feature type="compositionally biased region" description="Polar residues" evidence="1">
    <location>
        <begin position="84"/>
        <end position="96"/>
    </location>
</feature>
<reference evidence="4" key="1">
    <citation type="journal article" date="2016" name="Genome Announc.">
        <title>Draft Genome Sequences of Five Rapidly Growing Mycobacterium Species, M. thermoresistibile, M. fortuitum subsp. acetamidolyticum, M. canariasense, M. brisbanense, and M. novocastrense.</title>
        <authorList>
            <person name="Katahira K."/>
            <person name="Ogura Y."/>
            <person name="Gotoh Y."/>
            <person name="Hayashi T."/>
        </authorList>
    </citation>
    <scope>NUCLEOTIDE SEQUENCE [LARGE SCALE GENOMIC DNA]</scope>
    <source>
        <strain evidence="4">JCM15298</strain>
    </source>
</reference>
<reference evidence="4" key="2">
    <citation type="submission" date="2016-02" db="EMBL/GenBank/DDBJ databases">
        <title>Draft genome sequence of five rapidly growing Mycobacterium species.</title>
        <authorList>
            <person name="Katahira K."/>
            <person name="Gotou Y."/>
            <person name="Iida K."/>
            <person name="Ogura Y."/>
            <person name="Hayashi T."/>
        </authorList>
    </citation>
    <scope>NUCLEOTIDE SEQUENCE [LARGE SCALE GENOMIC DNA]</scope>
    <source>
        <strain evidence="4">JCM15298</strain>
    </source>
</reference>
<evidence type="ECO:0000256" key="1">
    <source>
        <dbReference type="SAM" id="MobiDB-lite"/>
    </source>
</evidence>
<feature type="region of interest" description="Disordered" evidence="1">
    <location>
        <begin position="125"/>
        <end position="172"/>
    </location>
</feature>
<dbReference type="Pfam" id="PF03861">
    <property type="entry name" value="ANTAR"/>
    <property type="match status" value="1"/>
</dbReference>
<organism evidence="3 4">
    <name type="scientific">Mycolicibacterium canariasense</name>
    <name type="common">Mycobacterium canariasense</name>
    <dbReference type="NCBI Taxonomy" id="228230"/>
    <lineage>
        <taxon>Bacteria</taxon>
        <taxon>Bacillati</taxon>
        <taxon>Actinomycetota</taxon>
        <taxon>Actinomycetes</taxon>
        <taxon>Mycobacteriales</taxon>
        <taxon>Mycobacteriaceae</taxon>
        <taxon>Mycolicibacterium</taxon>
    </lineage>
</organism>
<protein>
    <recommendedName>
        <fullName evidence="2">ANTAR domain-containing protein</fullName>
    </recommendedName>
</protein>
<gene>
    <name evidence="3" type="ORF">RMCC_0581</name>
</gene>
<feature type="region of interest" description="Disordered" evidence="1">
    <location>
        <begin position="82"/>
        <end position="103"/>
    </location>
</feature>
<dbReference type="InterPro" id="IPR036388">
    <property type="entry name" value="WH-like_DNA-bd_sf"/>
</dbReference>
<name>A0A117I8R3_MYCCR</name>
<sequence>MRDPRRSLGAAEGVLVALGQCHRDDAFAELVDAAKRHNVSVIELAEALMAMVDDTITPGIRGAVLAAAEQSWGTLLARRYAGNGTKNPTALPTSQPGHHPQPRPNLMEAIPRADEADLAEQSDGMVAPTLFADEPIGSIEADPADVLEQRTTVDDDDERLWAADPEEGGGYT</sequence>
<dbReference type="GO" id="GO:0003723">
    <property type="term" value="F:RNA binding"/>
    <property type="evidence" value="ECO:0007669"/>
    <property type="project" value="InterPro"/>
</dbReference>
<dbReference type="STRING" id="228230.RMCC_0581"/>
<keyword evidence="4" id="KW-1185">Reference proteome</keyword>
<dbReference type="InterPro" id="IPR005561">
    <property type="entry name" value="ANTAR"/>
</dbReference>
<dbReference type="Gene3D" id="1.10.10.10">
    <property type="entry name" value="Winged helix-like DNA-binding domain superfamily/Winged helix DNA-binding domain"/>
    <property type="match status" value="1"/>
</dbReference>
<dbReference type="PROSITE" id="PS50921">
    <property type="entry name" value="ANTAR"/>
    <property type="match status" value="1"/>
</dbReference>
<feature type="domain" description="ANTAR" evidence="2">
    <location>
        <begin position="1"/>
        <end position="49"/>
    </location>
</feature>
<evidence type="ECO:0000313" key="3">
    <source>
        <dbReference type="EMBL" id="GAS93615.1"/>
    </source>
</evidence>
<dbReference type="Proteomes" id="UP000069443">
    <property type="component" value="Unassembled WGS sequence"/>
</dbReference>
<evidence type="ECO:0000313" key="4">
    <source>
        <dbReference type="Proteomes" id="UP000069443"/>
    </source>
</evidence>
<dbReference type="RefSeq" id="WP_062655003.1">
    <property type="nucleotide sequence ID" value="NZ_BCSY01000020.1"/>
</dbReference>
<evidence type="ECO:0000259" key="2">
    <source>
        <dbReference type="PROSITE" id="PS50921"/>
    </source>
</evidence>
<accession>A0A117I8R3</accession>
<proteinExistence type="predicted"/>
<dbReference type="AlphaFoldDB" id="A0A117I8R3"/>
<dbReference type="EMBL" id="BCSY01000020">
    <property type="protein sequence ID" value="GAS93615.1"/>
    <property type="molecule type" value="Genomic_DNA"/>
</dbReference>
<comment type="caution">
    <text evidence="3">The sequence shown here is derived from an EMBL/GenBank/DDBJ whole genome shotgun (WGS) entry which is preliminary data.</text>
</comment>